<reference evidence="2" key="3">
    <citation type="submission" date="2015-06" db="UniProtKB">
        <authorList>
            <consortium name="EnsemblProtists"/>
        </authorList>
    </citation>
    <scope>IDENTIFICATION</scope>
</reference>
<keyword evidence="3" id="KW-1185">Reference proteome</keyword>
<dbReference type="GeneID" id="17291495"/>
<organism evidence="1">
    <name type="scientific">Guillardia theta (strain CCMP2712)</name>
    <name type="common">Cryptophyte</name>
    <dbReference type="NCBI Taxonomy" id="905079"/>
    <lineage>
        <taxon>Eukaryota</taxon>
        <taxon>Cryptophyceae</taxon>
        <taxon>Pyrenomonadales</taxon>
        <taxon>Geminigeraceae</taxon>
        <taxon>Guillardia</taxon>
    </lineage>
</organism>
<dbReference type="EnsemblProtists" id="EKX34770">
    <property type="protein sequence ID" value="EKX34770"/>
    <property type="gene ID" value="GUITHDRAFT_119080"/>
</dbReference>
<dbReference type="HOGENOM" id="CLU_1985830_0_0_1"/>
<sequence length="126" mass="13769">MSFEKALEDVPGNTRAIPKDVMRRVIEKASGIVDTVDVSKDGRPAVSQEELTNYIKALPGLWSETCDNDAVETANGECLVPLDMDNFDLSESVAVFGMCLRDHCGIGGVCFWDTPTTPTSSKPKEW</sequence>
<dbReference type="PaxDb" id="55529-EKX34770"/>
<dbReference type="RefSeq" id="XP_005821750.1">
    <property type="nucleotide sequence ID" value="XM_005821693.1"/>
</dbReference>
<proteinExistence type="predicted"/>
<evidence type="ECO:0000313" key="3">
    <source>
        <dbReference type="Proteomes" id="UP000011087"/>
    </source>
</evidence>
<dbReference type="AlphaFoldDB" id="L1IG38"/>
<dbReference type="Proteomes" id="UP000011087">
    <property type="component" value="Unassembled WGS sequence"/>
</dbReference>
<dbReference type="KEGG" id="gtt:GUITHDRAFT_119080"/>
<reference evidence="1 3" key="1">
    <citation type="journal article" date="2012" name="Nature">
        <title>Algal genomes reveal evolutionary mosaicism and the fate of nucleomorphs.</title>
        <authorList>
            <consortium name="DOE Joint Genome Institute"/>
            <person name="Curtis B.A."/>
            <person name="Tanifuji G."/>
            <person name="Burki F."/>
            <person name="Gruber A."/>
            <person name="Irimia M."/>
            <person name="Maruyama S."/>
            <person name="Arias M.C."/>
            <person name="Ball S.G."/>
            <person name="Gile G.H."/>
            <person name="Hirakawa Y."/>
            <person name="Hopkins J.F."/>
            <person name="Kuo A."/>
            <person name="Rensing S.A."/>
            <person name="Schmutz J."/>
            <person name="Symeonidi A."/>
            <person name="Elias M."/>
            <person name="Eveleigh R.J."/>
            <person name="Herman E.K."/>
            <person name="Klute M.J."/>
            <person name="Nakayama T."/>
            <person name="Obornik M."/>
            <person name="Reyes-Prieto A."/>
            <person name="Armbrust E.V."/>
            <person name="Aves S.J."/>
            <person name="Beiko R.G."/>
            <person name="Coutinho P."/>
            <person name="Dacks J.B."/>
            <person name="Durnford D.G."/>
            <person name="Fast N.M."/>
            <person name="Green B.R."/>
            <person name="Grisdale C.J."/>
            <person name="Hempel F."/>
            <person name="Henrissat B."/>
            <person name="Hoppner M.P."/>
            <person name="Ishida K."/>
            <person name="Kim E."/>
            <person name="Koreny L."/>
            <person name="Kroth P.G."/>
            <person name="Liu Y."/>
            <person name="Malik S.B."/>
            <person name="Maier U.G."/>
            <person name="McRose D."/>
            <person name="Mock T."/>
            <person name="Neilson J.A."/>
            <person name="Onodera N.T."/>
            <person name="Poole A.M."/>
            <person name="Pritham E.J."/>
            <person name="Richards T.A."/>
            <person name="Rocap G."/>
            <person name="Roy S.W."/>
            <person name="Sarai C."/>
            <person name="Schaack S."/>
            <person name="Shirato S."/>
            <person name="Slamovits C.H."/>
            <person name="Spencer D.F."/>
            <person name="Suzuki S."/>
            <person name="Worden A.Z."/>
            <person name="Zauner S."/>
            <person name="Barry K."/>
            <person name="Bell C."/>
            <person name="Bharti A.K."/>
            <person name="Crow J.A."/>
            <person name="Grimwood J."/>
            <person name="Kramer R."/>
            <person name="Lindquist E."/>
            <person name="Lucas S."/>
            <person name="Salamov A."/>
            <person name="McFadden G.I."/>
            <person name="Lane C.E."/>
            <person name="Keeling P.J."/>
            <person name="Gray M.W."/>
            <person name="Grigoriev I.V."/>
            <person name="Archibald J.M."/>
        </authorList>
    </citation>
    <scope>NUCLEOTIDE SEQUENCE</scope>
    <source>
        <strain evidence="1 3">CCMP2712</strain>
    </source>
</reference>
<accession>L1IG38</accession>
<reference evidence="3" key="2">
    <citation type="submission" date="2012-11" db="EMBL/GenBank/DDBJ databases">
        <authorList>
            <person name="Kuo A."/>
            <person name="Curtis B.A."/>
            <person name="Tanifuji G."/>
            <person name="Burki F."/>
            <person name="Gruber A."/>
            <person name="Irimia M."/>
            <person name="Maruyama S."/>
            <person name="Arias M.C."/>
            <person name="Ball S.G."/>
            <person name="Gile G.H."/>
            <person name="Hirakawa Y."/>
            <person name="Hopkins J.F."/>
            <person name="Rensing S.A."/>
            <person name="Schmutz J."/>
            <person name="Symeonidi A."/>
            <person name="Elias M."/>
            <person name="Eveleigh R.J."/>
            <person name="Herman E.K."/>
            <person name="Klute M.J."/>
            <person name="Nakayama T."/>
            <person name="Obornik M."/>
            <person name="Reyes-Prieto A."/>
            <person name="Armbrust E.V."/>
            <person name="Aves S.J."/>
            <person name="Beiko R.G."/>
            <person name="Coutinho P."/>
            <person name="Dacks J.B."/>
            <person name="Durnford D.G."/>
            <person name="Fast N.M."/>
            <person name="Green B.R."/>
            <person name="Grisdale C."/>
            <person name="Hempe F."/>
            <person name="Henrissat B."/>
            <person name="Hoppner M.P."/>
            <person name="Ishida K.-I."/>
            <person name="Kim E."/>
            <person name="Koreny L."/>
            <person name="Kroth P.G."/>
            <person name="Liu Y."/>
            <person name="Malik S.-B."/>
            <person name="Maier U.G."/>
            <person name="McRose D."/>
            <person name="Mock T."/>
            <person name="Neilson J.A."/>
            <person name="Onodera N.T."/>
            <person name="Poole A.M."/>
            <person name="Pritham E.J."/>
            <person name="Richards T.A."/>
            <person name="Rocap G."/>
            <person name="Roy S.W."/>
            <person name="Sarai C."/>
            <person name="Schaack S."/>
            <person name="Shirato S."/>
            <person name="Slamovits C.H."/>
            <person name="Spencer D.F."/>
            <person name="Suzuki S."/>
            <person name="Worden A.Z."/>
            <person name="Zauner S."/>
            <person name="Barry K."/>
            <person name="Bell C."/>
            <person name="Bharti A.K."/>
            <person name="Crow J.A."/>
            <person name="Grimwood J."/>
            <person name="Kramer R."/>
            <person name="Lindquist E."/>
            <person name="Lucas S."/>
            <person name="Salamov A."/>
            <person name="McFadden G.I."/>
            <person name="Lane C.E."/>
            <person name="Keeling P.J."/>
            <person name="Gray M.W."/>
            <person name="Grigoriev I.V."/>
            <person name="Archibald J.M."/>
        </authorList>
    </citation>
    <scope>NUCLEOTIDE SEQUENCE</scope>
    <source>
        <strain evidence="3">CCMP2712</strain>
    </source>
</reference>
<gene>
    <name evidence="1" type="ORF">GUITHDRAFT_119080</name>
</gene>
<name>L1IG38_GUITC</name>
<protein>
    <submittedName>
        <fullName evidence="1 2">Uncharacterized protein</fullName>
    </submittedName>
</protein>
<evidence type="ECO:0000313" key="1">
    <source>
        <dbReference type="EMBL" id="EKX34770.1"/>
    </source>
</evidence>
<evidence type="ECO:0000313" key="2">
    <source>
        <dbReference type="EnsemblProtists" id="EKX34770"/>
    </source>
</evidence>
<dbReference type="EMBL" id="JH993103">
    <property type="protein sequence ID" value="EKX34770.1"/>
    <property type="molecule type" value="Genomic_DNA"/>
</dbReference>